<protein>
    <submittedName>
        <fullName evidence="1">Uncharacterized protein</fullName>
    </submittedName>
</protein>
<sequence>MQRSTTFDIDGIPHRLVETLSDGNCMISSIRFLCGQAWTTKACRQHRRELASKIEEDEFGEEVVETASVVLHLDKDTSATILRTCGRLEDPGTERNPDQLMDAPLTTEECIFIAVDMEVDIWIYRTRNGQLESIFSTMPCTNSGVVWPKVKIWYNGSDHYKALLPVHQEDMGHGLRGTDMLDLEDSHQGTPISSASSRSATPIKTSDTDGNQAGTVQDLGLPKQSIIGDLVKPTELELRHYLLRNNYRLRIGTDSYIAEATTFDGNSMINCILLALDRPYGTGPADALRKQASEMVLKGTLGVQLKDKLQRSAFRSFDFSRGMHNFNFKSDVEIDLLRSMPNRSSMSTYLEAPNLVLFSELLSCRIRVITAKHRGLDADGVVNIIFRAPQDMSADGDYDAEATLLYDGSDVAGHYWLLRRQDEHAEYVERSDSVYPGLEVITPRTAQPSHLMAPIKADKNYQKKFDGKLRRVVGSKMQYFIDKKQPPRATKKKPASPSSRLRKGARAHESAKDKNNLDKLNKKYGKGVAIRQLAKGSKVLTERKEDDLGQVSHEKYNRHLSVGDFTNLSTWPGTLPGIEPQERNKPAKEEGRTDGIRKEGVETGRSRQSKKGDEEQRLSEDEMSDQQELSTASELDKQESE</sequence>
<dbReference type="EMBL" id="JASBWV010000029">
    <property type="protein sequence ID" value="KAJ9118422.1"/>
    <property type="molecule type" value="Genomic_DNA"/>
</dbReference>
<evidence type="ECO:0000313" key="1">
    <source>
        <dbReference type="EMBL" id="KAJ9118422.1"/>
    </source>
</evidence>
<proteinExistence type="predicted"/>
<reference evidence="1" key="1">
    <citation type="submission" date="2023-04" db="EMBL/GenBank/DDBJ databases">
        <title>Draft Genome sequencing of Naganishia species isolated from polar environments using Oxford Nanopore Technology.</title>
        <authorList>
            <person name="Leo P."/>
            <person name="Venkateswaran K."/>
        </authorList>
    </citation>
    <scope>NUCLEOTIDE SEQUENCE</scope>
    <source>
        <strain evidence="1">DBVPG 5303</strain>
    </source>
</reference>
<evidence type="ECO:0000313" key="2">
    <source>
        <dbReference type="Proteomes" id="UP001234202"/>
    </source>
</evidence>
<gene>
    <name evidence="1" type="ORF">QFC24_006252</name>
</gene>
<name>A0ACC2X551_9TREE</name>
<keyword evidence="2" id="KW-1185">Reference proteome</keyword>
<accession>A0ACC2X551</accession>
<dbReference type="Proteomes" id="UP001234202">
    <property type="component" value="Unassembled WGS sequence"/>
</dbReference>
<organism evidence="1 2">
    <name type="scientific">Naganishia onofrii</name>
    <dbReference type="NCBI Taxonomy" id="1851511"/>
    <lineage>
        <taxon>Eukaryota</taxon>
        <taxon>Fungi</taxon>
        <taxon>Dikarya</taxon>
        <taxon>Basidiomycota</taxon>
        <taxon>Agaricomycotina</taxon>
        <taxon>Tremellomycetes</taxon>
        <taxon>Filobasidiales</taxon>
        <taxon>Filobasidiaceae</taxon>
        <taxon>Naganishia</taxon>
    </lineage>
</organism>
<comment type="caution">
    <text evidence="1">The sequence shown here is derived from an EMBL/GenBank/DDBJ whole genome shotgun (WGS) entry which is preliminary data.</text>
</comment>